<gene>
    <name evidence="6" type="ORF">AMAG_08531</name>
</gene>
<dbReference type="Pfam" id="PF00076">
    <property type="entry name" value="RRM_1"/>
    <property type="match status" value="1"/>
</dbReference>
<dbReference type="InterPro" id="IPR035979">
    <property type="entry name" value="RBD_domain_sf"/>
</dbReference>
<feature type="region of interest" description="Disordered" evidence="4">
    <location>
        <begin position="91"/>
        <end position="125"/>
    </location>
</feature>
<dbReference type="Gene3D" id="1.25.40.630">
    <property type="match status" value="1"/>
</dbReference>
<keyword evidence="3" id="KW-0694">RNA-binding</keyword>
<proteinExistence type="predicted"/>
<dbReference type="PANTHER" id="PTHR45735:SF2">
    <property type="entry name" value="CLEAVAGE STIMULATION FACTOR SUBUNIT 2"/>
    <property type="match status" value="1"/>
</dbReference>
<name>A0A0L0SLX1_ALLM3</name>
<sequence>MSSSSARASGCMVFVGNIPWEATEDALADLFREPGPLAAFRLMIDKETLKPRGFGFAEYYDPATAASAVRNLHDYELHGRKLRVHLADAKEQNDVVEEEEEDDEEERRDEKARNDAGKPMFTPLEPGVTAMDAISKVIDGISKEQQLDLLANMKSLAATQPEAARALLAGNPQLTYSLMLMMLTCGIVDPSAIQRIVKNVAAAAPPPPGLMPPPPLMGAPVGFPLGAPPLVHPAAAATHMVPPIAMGAPPPVPAPPMVPPAAIPGVSETQRQLLVQVFALTPAQIDALVPEQRATVMQLRTQFAQFQHLFVPPPQ</sequence>
<dbReference type="EMBL" id="GG745342">
    <property type="protein sequence ID" value="KNE63399.1"/>
    <property type="molecule type" value="Genomic_DNA"/>
</dbReference>
<evidence type="ECO:0000256" key="3">
    <source>
        <dbReference type="PROSITE-ProRule" id="PRU00176"/>
    </source>
</evidence>
<evidence type="ECO:0000256" key="2">
    <source>
        <dbReference type="ARBA" id="ARBA00023242"/>
    </source>
</evidence>
<evidence type="ECO:0000313" key="6">
    <source>
        <dbReference type="EMBL" id="KNE63399.1"/>
    </source>
</evidence>
<dbReference type="PANTHER" id="PTHR45735">
    <property type="entry name" value="CLEAVAGE STIMULATION FACTOR SUBUNIT 2"/>
    <property type="match status" value="1"/>
</dbReference>
<dbReference type="eggNOG" id="KOG0108">
    <property type="taxonomic scope" value="Eukaryota"/>
</dbReference>
<dbReference type="SMART" id="SM00360">
    <property type="entry name" value="RRM"/>
    <property type="match status" value="1"/>
</dbReference>
<dbReference type="Pfam" id="PF14327">
    <property type="entry name" value="CSTF2_hinge"/>
    <property type="match status" value="1"/>
</dbReference>
<feature type="domain" description="RRM" evidence="5">
    <location>
        <begin position="11"/>
        <end position="89"/>
    </location>
</feature>
<keyword evidence="2" id="KW-0539">Nucleus</keyword>
<dbReference type="Pfam" id="PF14304">
    <property type="entry name" value="CSTF_C"/>
    <property type="match status" value="1"/>
</dbReference>
<feature type="compositionally biased region" description="Acidic residues" evidence="4">
    <location>
        <begin position="94"/>
        <end position="107"/>
    </location>
</feature>
<dbReference type="GO" id="GO:0003729">
    <property type="term" value="F:mRNA binding"/>
    <property type="evidence" value="ECO:0007669"/>
    <property type="project" value="TreeGrafter"/>
</dbReference>
<dbReference type="InterPro" id="IPR038192">
    <property type="entry name" value="CSTF_C_sf"/>
</dbReference>
<dbReference type="GO" id="GO:0005847">
    <property type="term" value="C:mRNA cleavage and polyadenylation specificity factor complex"/>
    <property type="evidence" value="ECO:0007669"/>
    <property type="project" value="TreeGrafter"/>
</dbReference>
<accession>A0A0L0SLX1</accession>
<dbReference type="Proteomes" id="UP000054350">
    <property type="component" value="Unassembled WGS sequence"/>
</dbReference>
<dbReference type="Gene3D" id="3.30.70.330">
    <property type="match status" value="1"/>
</dbReference>
<dbReference type="OrthoDB" id="272703at2759"/>
<dbReference type="InterPro" id="IPR026896">
    <property type="entry name" value="CSTF_C"/>
</dbReference>
<reference evidence="6 7" key="1">
    <citation type="submission" date="2009-11" db="EMBL/GenBank/DDBJ databases">
        <title>Annotation of Allomyces macrogynus ATCC 38327.</title>
        <authorList>
            <consortium name="The Broad Institute Genome Sequencing Platform"/>
            <person name="Russ C."/>
            <person name="Cuomo C."/>
            <person name="Burger G."/>
            <person name="Gray M.W."/>
            <person name="Holland P.W.H."/>
            <person name="King N."/>
            <person name="Lang F.B.F."/>
            <person name="Roger A.J."/>
            <person name="Ruiz-Trillo I."/>
            <person name="Young S.K."/>
            <person name="Zeng Q."/>
            <person name="Gargeya S."/>
            <person name="Fitzgerald M."/>
            <person name="Haas B."/>
            <person name="Abouelleil A."/>
            <person name="Alvarado L."/>
            <person name="Arachchi H.M."/>
            <person name="Berlin A."/>
            <person name="Chapman S.B."/>
            <person name="Gearin G."/>
            <person name="Goldberg J."/>
            <person name="Griggs A."/>
            <person name="Gujja S."/>
            <person name="Hansen M."/>
            <person name="Heiman D."/>
            <person name="Howarth C."/>
            <person name="Larimer J."/>
            <person name="Lui A."/>
            <person name="MacDonald P.J.P."/>
            <person name="McCowen C."/>
            <person name="Montmayeur A."/>
            <person name="Murphy C."/>
            <person name="Neiman D."/>
            <person name="Pearson M."/>
            <person name="Priest M."/>
            <person name="Roberts A."/>
            <person name="Saif S."/>
            <person name="Shea T."/>
            <person name="Sisk P."/>
            <person name="Stolte C."/>
            <person name="Sykes S."/>
            <person name="Wortman J."/>
            <person name="Nusbaum C."/>
            <person name="Birren B."/>
        </authorList>
    </citation>
    <scope>NUCLEOTIDE SEQUENCE [LARGE SCALE GENOMIC DNA]</scope>
    <source>
        <strain evidence="6 7">ATCC 38327</strain>
    </source>
</reference>
<dbReference type="Gene3D" id="1.10.20.70">
    <property type="entry name" value="Transcription termination and cleavage factor, C-terminal domain"/>
    <property type="match status" value="1"/>
</dbReference>
<dbReference type="SUPFAM" id="SSF54928">
    <property type="entry name" value="RNA-binding domain, RBD"/>
    <property type="match status" value="1"/>
</dbReference>
<evidence type="ECO:0000256" key="4">
    <source>
        <dbReference type="SAM" id="MobiDB-lite"/>
    </source>
</evidence>
<protein>
    <recommendedName>
        <fullName evidence="5">RRM domain-containing protein</fullName>
    </recommendedName>
</protein>
<evidence type="ECO:0000256" key="1">
    <source>
        <dbReference type="ARBA" id="ARBA00004123"/>
    </source>
</evidence>
<dbReference type="VEuPathDB" id="FungiDB:AMAG_08531"/>
<keyword evidence="7" id="KW-1185">Reference proteome</keyword>
<dbReference type="InterPro" id="IPR012677">
    <property type="entry name" value="Nucleotide-bd_a/b_plait_sf"/>
</dbReference>
<reference evidence="7" key="2">
    <citation type="submission" date="2009-11" db="EMBL/GenBank/DDBJ databases">
        <title>The Genome Sequence of Allomyces macrogynus strain ATCC 38327.</title>
        <authorList>
            <consortium name="The Broad Institute Genome Sequencing Platform"/>
            <person name="Russ C."/>
            <person name="Cuomo C."/>
            <person name="Shea T."/>
            <person name="Young S.K."/>
            <person name="Zeng Q."/>
            <person name="Koehrsen M."/>
            <person name="Haas B."/>
            <person name="Borodovsky M."/>
            <person name="Guigo R."/>
            <person name="Alvarado L."/>
            <person name="Berlin A."/>
            <person name="Borenstein D."/>
            <person name="Chen Z."/>
            <person name="Engels R."/>
            <person name="Freedman E."/>
            <person name="Gellesch M."/>
            <person name="Goldberg J."/>
            <person name="Griggs A."/>
            <person name="Gujja S."/>
            <person name="Heiman D."/>
            <person name="Hepburn T."/>
            <person name="Howarth C."/>
            <person name="Jen D."/>
            <person name="Larson L."/>
            <person name="Lewis B."/>
            <person name="Mehta T."/>
            <person name="Park D."/>
            <person name="Pearson M."/>
            <person name="Roberts A."/>
            <person name="Saif S."/>
            <person name="Shenoy N."/>
            <person name="Sisk P."/>
            <person name="Stolte C."/>
            <person name="Sykes S."/>
            <person name="Walk T."/>
            <person name="White J."/>
            <person name="Yandava C."/>
            <person name="Burger G."/>
            <person name="Gray M.W."/>
            <person name="Holland P.W.H."/>
            <person name="King N."/>
            <person name="Lang F.B.F."/>
            <person name="Roger A.J."/>
            <person name="Ruiz-Trillo I."/>
            <person name="Lander E."/>
            <person name="Nusbaum C."/>
        </authorList>
    </citation>
    <scope>NUCLEOTIDE SEQUENCE [LARGE SCALE GENOMIC DNA]</scope>
    <source>
        <strain evidence="7">ATCC 38327</strain>
    </source>
</reference>
<evidence type="ECO:0000313" key="7">
    <source>
        <dbReference type="Proteomes" id="UP000054350"/>
    </source>
</evidence>
<comment type="subcellular location">
    <subcellularLocation>
        <location evidence="1">Nucleus</location>
    </subcellularLocation>
</comment>
<dbReference type="PROSITE" id="PS50102">
    <property type="entry name" value="RRM"/>
    <property type="match status" value="1"/>
</dbReference>
<dbReference type="GO" id="GO:0031124">
    <property type="term" value="P:mRNA 3'-end processing"/>
    <property type="evidence" value="ECO:0007669"/>
    <property type="project" value="InterPro"/>
</dbReference>
<organism evidence="6 7">
    <name type="scientific">Allomyces macrogynus (strain ATCC 38327)</name>
    <name type="common">Allomyces javanicus var. macrogynus</name>
    <dbReference type="NCBI Taxonomy" id="578462"/>
    <lineage>
        <taxon>Eukaryota</taxon>
        <taxon>Fungi</taxon>
        <taxon>Fungi incertae sedis</taxon>
        <taxon>Blastocladiomycota</taxon>
        <taxon>Blastocladiomycetes</taxon>
        <taxon>Blastocladiales</taxon>
        <taxon>Blastocladiaceae</taxon>
        <taxon>Allomyces</taxon>
    </lineage>
</organism>
<dbReference type="AlphaFoldDB" id="A0A0L0SLX1"/>
<dbReference type="InterPro" id="IPR000504">
    <property type="entry name" value="RRM_dom"/>
</dbReference>
<dbReference type="InterPro" id="IPR025742">
    <property type="entry name" value="CSTF2_hinge"/>
</dbReference>
<evidence type="ECO:0000259" key="5">
    <source>
        <dbReference type="PROSITE" id="PS50102"/>
    </source>
</evidence>
<dbReference type="STRING" id="578462.A0A0L0SLX1"/>
<dbReference type="OMA" id="NEYEIMG"/>
<dbReference type="CDD" id="cd12398">
    <property type="entry name" value="RRM_CSTF2_RNA15_like"/>
    <property type="match status" value="1"/>
</dbReference>